<feature type="region of interest" description="Disordered" evidence="1">
    <location>
        <begin position="365"/>
        <end position="403"/>
    </location>
</feature>
<reference evidence="2" key="1">
    <citation type="submission" date="2022-07" db="EMBL/GenBank/DDBJ databases">
        <title>Draft genome sequence of Zalerion maritima ATCC 34329, a (micro)plastics degrading marine fungus.</title>
        <authorList>
            <person name="Paco A."/>
            <person name="Goncalves M.F.M."/>
            <person name="Rocha-Santos T.A.P."/>
            <person name="Alves A."/>
        </authorList>
    </citation>
    <scope>NUCLEOTIDE SEQUENCE</scope>
    <source>
        <strain evidence="2">ATCC 34329</strain>
    </source>
</reference>
<gene>
    <name evidence="2" type="ORF">MKZ38_001750</name>
</gene>
<accession>A0AAD5WXY2</accession>
<feature type="region of interest" description="Disordered" evidence="1">
    <location>
        <begin position="419"/>
        <end position="516"/>
    </location>
</feature>
<feature type="region of interest" description="Disordered" evidence="1">
    <location>
        <begin position="1746"/>
        <end position="1810"/>
    </location>
</feature>
<organism evidence="2 3">
    <name type="scientific">Zalerion maritima</name>
    <dbReference type="NCBI Taxonomy" id="339359"/>
    <lineage>
        <taxon>Eukaryota</taxon>
        <taxon>Fungi</taxon>
        <taxon>Dikarya</taxon>
        <taxon>Ascomycota</taxon>
        <taxon>Pezizomycotina</taxon>
        <taxon>Sordariomycetes</taxon>
        <taxon>Lulworthiomycetidae</taxon>
        <taxon>Lulworthiales</taxon>
        <taxon>Lulworthiaceae</taxon>
        <taxon>Zalerion</taxon>
    </lineage>
</organism>
<feature type="compositionally biased region" description="Polar residues" evidence="1">
    <location>
        <begin position="1753"/>
        <end position="1777"/>
    </location>
</feature>
<feature type="region of interest" description="Disordered" evidence="1">
    <location>
        <begin position="1868"/>
        <end position="1893"/>
    </location>
</feature>
<feature type="region of interest" description="Disordered" evidence="1">
    <location>
        <begin position="1822"/>
        <end position="1856"/>
    </location>
</feature>
<feature type="compositionally biased region" description="Polar residues" evidence="1">
    <location>
        <begin position="1"/>
        <end position="28"/>
    </location>
</feature>
<feature type="region of interest" description="Disordered" evidence="1">
    <location>
        <begin position="1043"/>
        <end position="1119"/>
    </location>
</feature>
<feature type="compositionally biased region" description="Basic and acidic residues" evidence="1">
    <location>
        <begin position="430"/>
        <end position="439"/>
    </location>
</feature>
<protein>
    <submittedName>
        <fullName evidence="2">Uncharacterized protein</fullName>
    </submittedName>
</protein>
<feature type="compositionally biased region" description="Low complexity" evidence="1">
    <location>
        <begin position="1789"/>
        <end position="1801"/>
    </location>
</feature>
<feature type="compositionally biased region" description="Acidic residues" evidence="1">
    <location>
        <begin position="1095"/>
        <end position="1110"/>
    </location>
</feature>
<feature type="compositionally biased region" description="Basic and acidic residues" evidence="1">
    <location>
        <begin position="1047"/>
        <end position="1086"/>
    </location>
</feature>
<feature type="region of interest" description="Disordered" evidence="1">
    <location>
        <begin position="1"/>
        <end position="37"/>
    </location>
</feature>
<feature type="compositionally biased region" description="Basic and acidic residues" evidence="1">
    <location>
        <begin position="465"/>
        <end position="489"/>
    </location>
</feature>
<evidence type="ECO:0000256" key="1">
    <source>
        <dbReference type="SAM" id="MobiDB-lite"/>
    </source>
</evidence>
<evidence type="ECO:0000313" key="2">
    <source>
        <dbReference type="EMBL" id="KAJ2906390.1"/>
    </source>
</evidence>
<keyword evidence="3" id="KW-1185">Reference proteome</keyword>
<sequence length="1893" mass="216749">MVDSNMSDTSVPGSFQETGAHTPISGQSSDEDGLNLSMPYRPTRLEQLDDIRWKVTLIEFDSPQTGNDVEEGILEFKPGKWGRMDARVGRALREKLLWCEQIEKSDSIWGPQILLVAPLPYETELRDMPLKDPRRIWNSILNKMREVPGYSEKLGNRIGIRPDILKGDDPVALYKLFENMSSGLAHSTHLAGNVTHPHLLVYISQTLSLALQFWEAHGQRPVPPEEVENMVQSFVPEVSWGLTKRNVHPNAYVYLDGNGVPLLRYPEFNEQGEATLAAARHYDPAVSQEQLAKALTPATNARMRWKQEEALRQYLARKYMVSQMRQEALTTLARQNALDGTRGFELDDKEHEATRDQEILKSMQDSVEMRRASETPSVPEVRFPSPEEATQEENMQERQGEEEEFLEATMAVDNLLDHASHGNEPAENEAVNHSRENTKSRSPAESSEDITMKGAEETSPLETAKVPERFPDGDYDTKSNSDTEGEGREPSLPAGGPRGEEGPSGPKKFRARKPATKYTPQIVDEFPPAKRLDFAVVPLYGGDDKPARLDPPFVLVSVETLLGSDVKWQWLLDAHPEYAENLSRLGVMLPHELPMCEYQRMDTPRRFIREQIEDIGNKNCVAWLRDPDLKAKLASHFIFLPQDVRLDGTVEQSVHAIHTIRRRMLLKARDYMCEMAIQDTNLHNSTDDIDPSDVPLVNFSYDVFRDQTIPLPQITLKRVVNFLKDSDVDRTIGWNTAVGELRDYLNHLLPMSRDMRWADRMKESADLLIVHEVFEDYFYGRWDFPLGVSMVERLVRLDAPKGAPIVHFMKEDTLAQVPPPLRLLNRQPAAVSDVIYGIVEDKPKDLYPYLDILAKHETALWMLPLRSRMTAEMWDKWFLQHRNKNPARNPLGINAAMVENDGFEKCILKGPMHTAKERQIFKDPEHDLMLDPLIKLATIRGNHRAGLQQCLQQIDHWPIKQITTPWRRVHFPAPPRRIEEHEDAGHVFNTIALNTDKLRDVQKRDPFIWTNNVICYKAQIDQLAEFARLRLDDTAQYLHGTSLYNQAERDNPTRAAQKKDDARKEAESGRRYTKLRKQEDRAERLRATGIGGQEVNEDEDMELADSEGDGEPTVRKYPVRLPPNFRGPFLYSRQKFLHEKWTHDLRRLEGIYPILHQAYMRSPRTLLHACLEQIQCGRTGPEDRAKALMENENKRRNEEDADLSDLEEPTEEHEREALEFVQKKFDEFLQLIQHTRYDLDLGPVEAGREVDHLIITEGDNMTPRMVSEENVRHLLLLAEPSCVPEGMAPLEPNHPLFLAFWDRLSKILYSNHTDSPWVDVNSRVSVEQIVQLVNEGPGCETEWCGKFKFPRSDVLNYIERLHNQHRIVYEPDKTIVGGWVLRPDTPEEQCTTVHPEARLVWNLDHRLKEWQDRESLLDMKKDVSERVKLHHNKAKECPSYVEAWDATLDAYHKWHQLKAQAEKEDRGIEGITGTSNFLVAPETVDYLLSASYRLGYTIRLLRHMVRNAPAVPKKLRATRGDGDSDVDMDDCAVIDEAVPPYALNERLADWEAAVQNGPDGRVPTLRDVVRLSDPARYRPKITELEAQDLVRFKLVEEASDNHTMIWPGRKVTYRDQSTGETKMALKQNDIWAWAHPAVVGPCNRRFFQLDKWPLEVASTKVKKVVMADQDIDERLVYNPLAGDIPKDKEHYHPVVYKRISEGEDNKHIPGPPNYVAGDTPRQRKYIEATIASMIDPKQLEKFIKQSREGGNSGPVNVQRTEPQQVTSSVDAASNNGGPSREDGGEDSQPSTPTASGSTSTPNRRQKKPSNILRLFNNTFRKPWLTAPLPPTNPEHAPQSLDPDDAAPKIRELEGRQDREFWAEFERKKAERLERERKGAEGPRRVEHAEGESA</sequence>
<name>A0AAD5WXY2_9PEZI</name>
<dbReference type="EMBL" id="JAKWBI020000014">
    <property type="protein sequence ID" value="KAJ2906390.1"/>
    <property type="molecule type" value="Genomic_DNA"/>
</dbReference>
<dbReference type="Proteomes" id="UP001201980">
    <property type="component" value="Unassembled WGS sequence"/>
</dbReference>
<feature type="compositionally biased region" description="Acidic residues" evidence="1">
    <location>
        <begin position="1199"/>
        <end position="1211"/>
    </location>
</feature>
<evidence type="ECO:0000313" key="3">
    <source>
        <dbReference type="Proteomes" id="UP001201980"/>
    </source>
</evidence>
<comment type="caution">
    <text evidence="2">The sequence shown here is derived from an EMBL/GenBank/DDBJ whole genome shotgun (WGS) entry which is preliminary data.</text>
</comment>
<feature type="region of interest" description="Disordered" evidence="1">
    <location>
        <begin position="1190"/>
        <end position="1214"/>
    </location>
</feature>
<feature type="compositionally biased region" description="Basic and acidic residues" evidence="1">
    <location>
        <begin position="1845"/>
        <end position="1856"/>
    </location>
</feature>
<proteinExistence type="predicted"/>